<evidence type="ECO:0000313" key="4">
    <source>
        <dbReference type="EMBL" id="MCL1635871.1"/>
    </source>
</evidence>
<evidence type="ECO:0000259" key="3">
    <source>
        <dbReference type="Pfam" id="PF14257"/>
    </source>
</evidence>
<dbReference type="Proteomes" id="UP001431217">
    <property type="component" value="Unassembled WGS sequence"/>
</dbReference>
<reference evidence="4 5" key="1">
    <citation type="submission" date="2022-05" db="EMBL/GenBank/DDBJ databases">
        <title>Luteimonas sp. SX5, whole genome shotgun sequencing project.</title>
        <authorList>
            <person name="Zhao G."/>
            <person name="Shen L."/>
        </authorList>
    </citation>
    <scope>NUCLEOTIDE SEQUENCE [LARGE SCALE GENOMIC DNA]</scope>
    <source>
        <strain evidence="4 5">SX5</strain>
    </source>
</reference>
<comment type="caution">
    <text evidence="4">The sequence shown here is derived from an EMBL/GenBank/DDBJ whole genome shotgun (WGS) entry which is preliminary data.</text>
</comment>
<organism evidence="4 5">
    <name type="scientific">Luteimonas galliterrae</name>
    <dbReference type="NCBI Taxonomy" id="2940486"/>
    <lineage>
        <taxon>Bacteria</taxon>
        <taxon>Pseudomonadati</taxon>
        <taxon>Pseudomonadota</taxon>
        <taxon>Gammaproteobacteria</taxon>
        <taxon>Lysobacterales</taxon>
        <taxon>Lysobacteraceae</taxon>
        <taxon>Luteimonas</taxon>
    </lineage>
</organism>
<name>A0ABT0MLW0_9GAMM</name>
<dbReference type="EMBL" id="JAMBEP010000004">
    <property type="protein sequence ID" value="MCL1635871.1"/>
    <property type="molecule type" value="Genomic_DNA"/>
</dbReference>
<feature type="signal peptide" evidence="2">
    <location>
        <begin position="1"/>
        <end position="26"/>
    </location>
</feature>
<evidence type="ECO:0000313" key="5">
    <source>
        <dbReference type="Proteomes" id="UP001431217"/>
    </source>
</evidence>
<feature type="domain" description="DUF4349" evidence="3">
    <location>
        <begin position="93"/>
        <end position="185"/>
    </location>
</feature>
<dbReference type="RefSeq" id="WP_249475812.1">
    <property type="nucleotide sequence ID" value="NZ_JAMBEP010000004.1"/>
</dbReference>
<evidence type="ECO:0000256" key="2">
    <source>
        <dbReference type="SAM" id="SignalP"/>
    </source>
</evidence>
<sequence>MHRNSRTGLALAVAIALALAACSRNAPQAESAADADAMVAAQATAAAPAPAPALDAAARGGVAAEETQSGIDESKPNPQQLISAASTYTDAQRKFIRTAQAEFKVADVYRSALAIEDAVAAQGGFVVKNAISAQTGDVRRRPMGEGKLLELTEYTMRGQLTVRVPSDKTQAFLRAIVGQMEFLDRREFDAMDAQFQLLRQQLAHQRGQETQRDLGAATEQGGKLGHKAEAIAARSDAKLARDEALVAQKEFEDRIAFSTIDLSLYQSPKIRRAELTDVEAVFDQNSPGFFARIGSSLRVGWHGALNLLVELAKLWPLWLAAIAATLAYRRYSKGRRVSAGQEKK</sequence>
<feature type="compositionally biased region" description="Polar residues" evidence="1">
    <location>
        <begin position="66"/>
        <end position="78"/>
    </location>
</feature>
<dbReference type="InterPro" id="IPR025645">
    <property type="entry name" value="DUF4349"/>
</dbReference>
<keyword evidence="2" id="KW-0732">Signal</keyword>
<feature type="chain" id="PRO_5047489641" evidence="2">
    <location>
        <begin position="27"/>
        <end position="344"/>
    </location>
</feature>
<evidence type="ECO:0000256" key="1">
    <source>
        <dbReference type="SAM" id="MobiDB-lite"/>
    </source>
</evidence>
<dbReference type="Pfam" id="PF14257">
    <property type="entry name" value="DUF4349"/>
    <property type="match status" value="1"/>
</dbReference>
<protein>
    <submittedName>
        <fullName evidence="4">DUF4349 domain-containing protein</fullName>
    </submittedName>
</protein>
<dbReference type="PROSITE" id="PS51257">
    <property type="entry name" value="PROKAR_LIPOPROTEIN"/>
    <property type="match status" value="1"/>
</dbReference>
<gene>
    <name evidence="4" type="ORF">M2650_14675</name>
</gene>
<keyword evidence="5" id="KW-1185">Reference proteome</keyword>
<feature type="region of interest" description="Disordered" evidence="1">
    <location>
        <begin position="57"/>
        <end position="78"/>
    </location>
</feature>
<accession>A0ABT0MLW0</accession>
<proteinExistence type="predicted"/>